<feature type="transmembrane region" description="Helical" evidence="3">
    <location>
        <begin position="302"/>
        <end position="322"/>
    </location>
</feature>
<keyword evidence="3" id="KW-1133">Transmembrane helix</keyword>
<feature type="compositionally biased region" description="Low complexity" evidence="2">
    <location>
        <begin position="1"/>
        <end position="17"/>
    </location>
</feature>
<dbReference type="Pfam" id="PF04203">
    <property type="entry name" value="Sortase"/>
    <property type="match status" value="1"/>
</dbReference>
<reference evidence="4 5" key="1">
    <citation type="submission" date="2020-08" db="EMBL/GenBank/DDBJ databases">
        <title>Sequencing the genomes of 1000 actinobacteria strains.</title>
        <authorList>
            <person name="Klenk H.-P."/>
        </authorList>
    </citation>
    <scope>NUCLEOTIDE SEQUENCE [LARGE SCALE GENOMIC DNA]</scope>
    <source>
        <strain evidence="4 5">DSM 24947</strain>
    </source>
</reference>
<dbReference type="AlphaFoldDB" id="A0A7W7BRU1"/>
<dbReference type="InterPro" id="IPR023365">
    <property type="entry name" value="Sortase_dom-sf"/>
</dbReference>
<protein>
    <submittedName>
        <fullName evidence="4">Sortase (Surface protein transpeptidase)</fullName>
    </submittedName>
</protein>
<dbReference type="GO" id="GO:0016787">
    <property type="term" value="F:hydrolase activity"/>
    <property type="evidence" value="ECO:0007669"/>
    <property type="project" value="UniProtKB-KW"/>
</dbReference>
<evidence type="ECO:0000256" key="1">
    <source>
        <dbReference type="ARBA" id="ARBA00022801"/>
    </source>
</evidence>
<dbReference type="Proteomes" id="UP000573729">
    <property type="component" value="Unassembled WGS sequence"/>
</dbReference>
<evidence type="ECO:0000256" key="2">
    <source>
        <dbReference type="SAM" id="MobiDB-lite"/>
    </source>
</evidence>
<organism evidence="4 5">
    <name type="scientific">Microbacterium marinum</name>
    <dbReference type="NCBI Taxonomy" id="421115"/>
    <lineage>
        <taxon>Bacteria</taxon>
        <taxon>Bacillati</taxon>
        <taxon>Actinomycetota</taxon>
        <taxon>Actinomycetes</taxon>
        <taxon>Micrococcales</taxon>
        <taxon>Microbacteriaceae</taxon>
        <taxon>Microbacterium</taxon>
    </lineage>
</organism>
<dbReference type="Gene3D" id="2.40.260.10">
    <property type="entry name" value="Sortase"/>
    <property type="match status" value="1"/>
</dbReference>
<dbReference type="InterPro" id="IPR042003">
    <property type="entry name" value="Sortase_E"/>
</dbReference>
<dbReference type="RefSeq" id="WP_246367093.1">
    <property type="nucleotide sequence ID" value="NZ_JACHMD010000001.1"/>
</dbReference>
<feature type="region of interest" description="Disordered" evidence="2">
    <location>
        <begin position="1"/>
        <end position="46"/>
    </location>
</feature>
<dbReference type="InterPro" id="IPR005754">
    <property type="entry name" value="Sortase"/>
</dbReference>
<dbReference type="EMBL" id="JACHMD010000001">
    <property type="protein sequence ID" value="MBB4667695.1"/>
    <property type="molecule type" value="Genomic_DNA"/>
</dbReference>
<dbReference type="CDD" id="cd05830">
    <property type="entry name" value="Sortase_E"/>
    <property type="match status" value="1"/>
</dbReference>
<feature type="transmembrane region" description="Helical" evidence="3">
    <location>
        <begin position="270"/>
        <end position="290"/>
    </location>
</feature>
<gene>
    <name evidence="4" type="ORF">BKA24_002404</name>
</gene>
<evidence type="ECO:0000313" key="4">
    <source>
        <dbReference type="EMBL" id="MBB4667695.1"/>
    </source>
</evidence>
<evidence type="ECO:0000313" key="5">
    <source>
        <dbReference type="Proteomes" id="UP000573729"/>
    </source>
</evidence>
<keyword evidence="1" id="KW-0378">Hydrolase</keyword>
<evidence type="ECO:0000256" key="3">
    <source>
        <dbReference type="SAM" id="Phobius"/>
    </source>
</evidence>
<dbReference type="SUPFAM" id="SSF63817">
    <property type="entry name" value="Sortase"/>
    <property type="match status" value="1"/>
</dbReference>
<name>A0A7W7BRU1_9MICO</name>
<keyword evidence="3" id="KW-0472">Membrane</keyword>
<accession>A0A7W7BRU1</accession>
<proteinExistence type="predicted"/>
<sequence>MTVVEEAPAAPEAVPAARRMRPRRVRGERPPRPPRRPPSDEPEPLTLGQATARGILLMLSALVAMFLLSVLVFGQIGYLAAQQQRTDTFQAELAAGTAPVSEGDFEDVLLADGDPVAVIDIPAMGLTATVAEGTSSAVLVGGPGHRRDTVLPGQVGVSVLMGRATAFGGPFGGIGQLTPGERFAVTTGQGEHVFEVMGTRYAGDPAPANPRAGESRLILMTARGGPLAPTGVEYVDATLVGEGMPSGARQTITATLPPQDAALATDTRTVWALVFALQFLLAAEIGAIWAMRRFGWRKAWIVFVPVLLLASLLTAGQLALLLPNLI</sequence>
<feature type="transmembrane region" description="Helical" evidence="3">
    <location>
        <begin position="55"/>
        <end position="80"/>
    </location>
</feature>
<keyword evidence="5" id="KW-1185">Reference proteome</keyword>
<keyword evidence="3" id="KW-0812">Transmembrane</keyword>
<comment type="caution">
    <text evidence="4">The sequence shown here is derived from an EMBL/GenBank/DDBJ whole genome shotgun (WGS) entry which is preliminary data.</text>
</comment>